<evidence type="ECO:0000313" key="7">
    <source>
        <dbReference type="Proteomes" id="UP000011760"/>
    </source>
</evidence>
<dbReference type="HOGENOM" id="CLU_069356_2_3_11"/>
<dbReference type="PANTHER" id="PTHR30055">
    <property type="entry name" value="HTH-TYPE TRANSCRIPTIONAL REGULATOR RUTR"/>
    <property type="match status" value="1"/>
</dbReference>
<dbReference type="InterPro" id="IPR009057">
    <property type="entry name" value="Homeodomain-like_sf"/>
</dbReference>
<dbReference type="AlphaFoldDB" id="M1UT29"/>
<dbReference type="KEGG" id="ccn:H924_04355"/>
<keyword evidence="2 4" id="KW-0238">DNA-binding</keyword>
<dbReference type="EMBL" id="CP004354">
    <property type="protein sequence ID" value="AGG66317.1"/>
    <property type="molecule type" value="Genomic_DNA"/>
</dbReference>
<proteinExistence type="predicted"/>
<dbReference type="Gene3D" id="1.10.357.10">
    <property type="entry name" value="Tetracycline Repressor, domain 2"/>
    <property type="match status" value="1"/>
</dbReference>
<dbReference type="PROSITE" id="PS50977">
    <property type="entry name" value="HTH_TETR_2"/>
    <property type="match status" value="1"/>
</dbReference>
<sequence>MSGLRETKKAATRTALSRAAAQLALTEGPESLTVATIAAEAGFSTRTFHNYFASREEALVEFMSSQIQNLIAQLEELPADLDTQDALEHLVINHFRKGDSELDSFSALYQVGEILEKLGPPPCAFDANIMLEPLRLFFKHKMPQLDDFEIDVSIHLQAAAIAAALKWYYRNPEPRDPEEAIELVKRASALLKR</sequence>
<keyword evidence="3" id="KW-0804">Transcription</keyword>
<reference evidence="6 7" key="1">
    <citation type="submission" date="2013-02" db="EMBL/GenBank/DDBJ databases">
        <title>The complete genome sequence of Corynebacterium callunae DSM 20147.</title>
        <authorList>
            <person name="Ruckert C."/>
            <person name="Albersmeier A."/>
            <person name="Kalinowski J."/>
        </authorList>
    </citation>
    <scope>NUCLEOTIDE SEQUENCE [LARGE SCALE GENOMIC DNA]</scope>
    <source>
        <strain evidence="6 7">DSM 20147</strain>
    </source>
</reference>
<dbReference type="RefSeq" id="WP_015650752.1">
    <property type="nucleotide sequence ID" value="NC_020506.1"/>
</dbReference>
<dbReference type="eggNOG" id="COG1309">
    <property type="taxonomic scope" value="Bacteria"/>
</dbReference>
<name>M1UT29_9CORY</name>
<accession>M1UT29</accession>
<keyword evidence="7" id="KW-1185">Reference proteome</keyword>
<dbReference type="PATRIC" id="fig|1121353.3.peg.892"/>
<organism evidence="6 7">
    <name type="scientific">Corynebacterium callunae DSM 20147</name>
    <dbReference type="NCBI Taxonomy" id="1121353"/>
    <lineage>
        <taxon>Bacteria</taxon>
        <taxon>Bacillati</taxon>
        <taxon>Actinomycetota</taxon>
        <taxon>Actinomycetes</taxon>
        <taxon>Mycobacteriales</taxon>
        <taxon>Corynebacteriaceae</taxon>
        <taxon>Corynebacterium</taxon>
    </lineage>
</organism>
<dbReference type="OrthoDB" id="8688418at2"/>
<dbReference type="InterPro" id="IPR050109">
    <property type="entry name" value="HTH-type_TetR-like_transc_reg"/>
</dbReference>
<evidence type="ECO:0000256" key="4">
    <source>
        <dbReference type="PROSITE-ProRule" id="PRU00335"/>
    </source>
</evidence>
<dbReference type="GO" id="GO:0003700">
    <property type="term" value="F:DNA-binding transcription factor activity"/>
    <property type="evidence" value="ECO:0007669"/>
    <property type="project" value="TreeGrafter"/>
</dbReference>
<gene>
    <name evidence="6" type="ORF">H924_04355</name>
</gene>
<dbReference type="InterPro" id="IPR001647">
    <property type="entry name" value="HTH_TetR"/>
</dbReference>
<evidence type="ECO:0000259" key="5">
    <source>
        <dbReference type="PROSITE" id="PS50977"/>
    </source>
</evidence>
<dbReference type="SUPFAM" id="SSF46689">
    <property type="entry name" value="Homeodomain-like"/>
    <property type="match status" value="1"/>
</dbReference>
<evidence type="ECO:0000256" key="2">
    <source>
        <dbReference type="ARBA" id="ARBA00023125"/>
    </source>
</evidence>
<protein>
    <recommendedName>
        <fullName evidence="5">HTH tetR-type domain-containing protein</fullName>
    </recommendedName>
</protein>
<dbReference type="GO" id="GO:0000976">
    <property type="term" value="F:transcription cis-regulatory region binding"/>
    <property type="evidence" value="ECO:0007669"/>
    <property type="project" value="TreeGrafter"/>
</dbReference>
<evidence type="ECO:0000256" key="3">
    <source>
        <dbReference type="ARBA" id="ARBA00023163"/>
    </source>
</evidence>
<keyword evidence="1" id="KW-0805">Transcription regulation</keyword>
<evidence type="ECO:0000313" key="6">
    <source>
        <dbReference type="EMBL" id="AGG66317.1"/>
    </source>
</evidence>
<dbReference type="Pfam" id="PF00440">
    <property type="entry name" value="TetR_N"/>
    <property type="match status" value="1"/>
</dbReference>
<dbReference type="Proteomes" id="UP000011760">
    <property type="component" value="Chromosome"/>
</dbReference>
<evidence type="ECO:0000256" key="1">
    <source>
        <dbReference type="ARBA" id="ARBA00023015"/>
    </source>
</evidence>
<dbReference type="STRING" id="1121353.H924_04355"/>
<feature type="domain" description="HTH tetR-type" evidence="5">
    <location>
        <begin position="10"/>
        <end position="70"/>
    </location>
</feature>
<feature type="DNA-binding region" description="H-T-H motif" evidence="4">
    <location>
        <begin position="33"/>
        <end position="52"/>
    </location>
</feature>
<dbReference type="PANTHER" id="PTHR30055:SF238">
    <property type="entry name" value="MYCOFACTOCIN BIOSYNTHESIS TRANSCRIPTIONAL REGULATOR MFTR-RELATED"/>
    <property type="match status" value="1"/>
</dbReference>